<dbReference type="EMBL" id="CM035421">
    <property type="protein sequence ID" value="KAH7387752.1"/>
    <property type="molecule type" value="Genomic_DNA"/>
</dbReference>
<organism evidence="3 4">
    <name type="scientific">Ceratopteris richardii</name>
    <name type="common">Triangle waterfern</name>
    <dbReference type="NCBI Taxonomy" id="49495"/>
    <lineage>
        <taxon>Eukaryota</taxon>
        <taxon>Viridiplantae</taxon>
        <taxon>Streptophyta</taxon>
        <taxon>Embryophyta</taxon>
        <taxon>Tracheophyta</taxon>
        <taxon>Polypodiopsida</taxon>
        <taxon>Polypodiidae</taxon>
        <taxon>Polypodiales</taxon>
        <taxon>Pteridineae</taxon>
        <taxon>Pteridaceae</taxon>
        <taxon>Parkerioideae</taxon>
        <taxon>Ceratopteris</taxon>
    </lineage>
</organism>
<gene>
    <name evidence="3" type="ORF">KP509_16G039300</name>
</gene>
<accession>A0A8T2SZL3</accession>
<dbReference type="GO" id="GO:0051082">
    <property type="term" value="F:unfolded protein binding"/>
    <property type="evidence" value="ECO:0007669"/>
    <property type="project" value="TreeGrafter"/>
</dbReference>
<dbReference type="Pfam" id="PF00226">
    <property type="entry name" value="DnaJ"/>
    <property type="match status" value="1"/>
</dbReference>
<evidence type="ECO:0000256" key="1">
    <source>
        <dbReference type="SAM" id="MobiDB-lite"/>
    </source>
</evidence>
<dbReference type="GO" id="GO:0005737">
    <property type="term" value="C:cytoplasm"/>
    <property type="evidence" value="ECO:0007669"/>
    <property type="project" value="TreeGrafter"/>
</dbReference>
<dbReference type="GO" id="GO:0042026">
    <property type="term" value="P:protein refolding"/>
    <property type="evidence" value="ECO:0007669"/>
    <property type="project" value="TreeGrafter"/>
</dbReference>
<dbReference type="InterPro" id="IPR001623">
    <property type="entry name" value="DnaJ_domain"/>
</dbReference>
<protein>
    <recommendedName>
        <fullName evidence="2">J domain-containing protein</fullName>
    </recommendedName>
</protein>
<comment type="caution">
    <text evidence="3">The sequence shown here is derived from an EMBL/GenBank/DDBJ whole genome shotgun (WGS) entry which is preliminary data.</text>
</comment>
<name>A0A8T2SZL3_CERRI</name>
<dbReference type="PRINTS" id="PR00625">
    <property type="entry name" value="JDOMAIN"/>
</dbReference>
<dbReference type="Proteomes" id="UP000825935">
    <property type="component" value="Chromosome 16"/>
</dbReference>
<evidence type="ECO:0000313" key="3">
    <source>
        <dbReference type="EMBL" id="KAH7387752.1"/>
    </source>
</evidence>
<proteinExistence type="predicted"/>
<sequence length="234" mass="25649">MDCAAALLSPRSPSSFSAWSSTPSSPSSTSCSFSFSPSPSPRPLSSPRPIRSAADLDSSSSSIWGSVPRPFIFSLQDPPRLRFRPSAVEVSNYATTAEPDEATSARWGTTVVTPRSTHYSVLGVSPTSSPSEIRSAYRKLALKHHPDVSPLHQLDKATKIFAEINEAYTVLSDPQKRACYDLKLAMQSPMAASNMTSPVQYYSTPSPRAYTDASTGRVYPSMNSFYREWRRNHT</sequence>
<dbReference type="SUPFAM" id="SSF46565">
    <property type="entry name" value="Chaperone J-domain"/>
    <property type="match status" value="1"/>
</dbReference>
<evidence type="ECO:0000259" key="2">
    <source>
        <dbReference type="PROSITE" id="PS50076"/>
    </source>
</evidence>
<dbReference type="Gene3D" id="1.10.287.110">
    <property type="entry name" value="DnaJ domain"/>
    <property type="match status" value="1"/>
</dbReference>
<dbReference type="AlphaFoldDB" id="A0A8T2SZL3"/>
<evidence type="ECO:0000313" key="4">
    <source>
        <dbReference type="Proteomes" id="UP000825935"/>
    </source>
</evidence>
<keyword evidence="4" id="KW-1185">Reference proteome</keyword>
<dbReference type="SMART" id="SM00271">
    <property type="entry name" value="DnaJ"/>
    <property type="match status" value="1"/>
</dbReference>
<dbReference type="PANTHER" id="PTHR43096:SF58">
    <property type="entry name" value="CHAPERONE DNAJ-DOMAIN SUPERFAMILY PROTEIN"/>
    <property type="match status" value="1"/>
</dbReference>
<feature type="compositionally biased region" description="Low complexity" evidence="1">
    <location>
        <begin position="47"/>
        <end position="61"/>
    </location>
</feature>
<feature type="region of interest" description="Disordered" evidence="1">
    <location>
        <begin position="1"/>
        <end position="61"/>
    </location>
</feature>
<dbReference type="InterPro" id="IPR036869">
    <property type="entry name" value="J_dom_sf"/>
</dbReference>
<dbReference type="OMA" id="PWRFEES"/>
<reference evidence="3" key="1">
    <citation type="submission" date="2021-08" db="EMBL/GenBank/DDBJ databases">
        <title>WGS assembly of Ceratopteris richardii.</title>
        <authorList>
            <person name="Marchant D.B."/>
            <person name="Chen G."/>
            <person name="Jenkins J."/>
            <person name="Shu S."/>
            <person name="Leebens-Mack J."/>
            <person name="Grimwood J."/>
            <person name="Schmutz J."/>
            <person name="Soltis P."/>
            <person name="Soltis D."/>
            <person name="Chen Z.-H."/>
        </authorList>
    </citation>
    <scope>NUCLEOTIDE SEQUENCE</scope>
    <source>
        <strain evidence="3">Whitten #5841</strain>
        <tissue evidence="3">Leaf</tissue>
    </source>
</reference>
<feature type="domain" description="J" evidence="2">
    <location>
        <begin position="117"/>
        <end position="184"/>
    </location>
</feature>
<dbReference type="OrthoDB" id="445556at2759"/>
<dbReference type="CDD" id="cd06257">
    <property type="entry name" value="DnaJ"/>
    <property type="match status" value="1"/>
</dbReference>
<dbReference type="PROSITE" id="PS50076">
    <property type="entry name" value="DNAJ_2"/>
    <property type="match status" value="1"/>
</dbReference>
<dbReference type="PANTHER" id="PTHR43096">
    <property type="entry name" value="DNAJ HOMOLOG 1, MITOCHONDRIAL-RELATED"/>
    <property type="match status" value="1"/>
</dbReference>
<feature type="compositionally biased region" description="Low complexity" evidence="1">
    <location>
        <begin position="9"/>
        <end position="37"/>
    </location>
</feature>